<evidence type="ECO:0000313" key="2">
    <source>
        <dbReference type="EMBL" id="ETR65264.1"/>
    </source>
</evidence>
<name>A0A1V1NRR5_9BACT</name>
<feature type="transmembrane region" description="Helical" evidence="1">
    <location>
        <begin position="63"/>
        <end position="84"/>
    </location>
</feature>
<comment type="caution">
    <text evidence="2">The sequence shown here is derived from an EMBL/GenBank/DDBJ whole genome shotgun (WGS) entry which is preliminary data.</text>
</comment>
<dbReference type="EMBL" id="ATBP01003008">
    <property type="protein sequence ID" value="ETR65264.1"/>
    <property type="molecule type" value="Genomic_DNA"/>
</dbReference>
<organism evidence="2 3">
    <name type="scientific">Candidatus Magnetoglobus multicellularis str. Araruama</name>
    <dbReference type="NCBI Taxonomy" id="890399"/>
    <lineage>
        <taxon>Bacteria</taxon>
        <taxon>Pseudomonadati</taxon>
        <taxon>Thermodesulfobacteriota</taxon>
        <taxon>Desulfobacteria</taxon>
        <taxon>Desulfobacterales</taxon>
        <taxon>Desulfobacteraceae</taxon>
        <taxon>Candidatus Magnetoglobus</taxon>
    </lineage>
</organism>
<dbReference type="AlphaFoldDB" id="A0A1V1NRR5"/>
<dbReference type="InterPro" id="IPR023201">
    <property type="entry name" value="SecY_dom_sf"/>
</dbReference>
<proteinExistence type="predicted"/>
<dbReference type="PRINTS" id="PR00303">
    <property type="entry name" value="SECYTRNLCASE"/>
</dbReference>
<gene>
    <name evidence="2" type="ORF">OMM_14533</name>
</gene>
<evidence type="ECO:0000256" key="1">
    <source>
        <dbReference type="SAM" id="Phobius"/>
    </source>
</evidence>
<dbReference type="Gene3D" id="1.10.3370.10">
    <property type="entry name" value="SecY subunit domain"/>
    <property type="match status" value="1"/>
</dbReference>
<dbReference type="InterPro" id="IPR002208">
    <property type="entry name" value="SecY/SEC61-alpha"/>
</dbReference>
<dbReference type="GO" id="GO:0015031">
    <property type="term" value="P:protein transport"/>
    <property type="evidence" value="ECO:0007669"/>
    <property type="project" value="InterPro"/>
</dbReference>
<keyword evidence="1" id="KW-0812">Transmembrane</keyword>
<evidence type="ECO:0000313" key="3">
    <source>
        <dbReference type="Proteomes" id="UP000189670"/>
    </source>
</evidence>
<keyword evidence="1" id="KW-0472">Membrane</keyword>
<evidence type="ECO:0008006" key="4">
    <source>
        <dbReference type="Google" id="ProtNLM"/>
    </source>
</evidence>
<dbReference type="GO" id="GO:0016020">
    <property type="term" value="C:membrane"/>
    <property type="evidence" value="ECO:0007669"/>
    <property type="project" value="InterPro"/>
</dbReference>
<reference evidence="3" key="1">
    <citation type="submission" date="2012-11" db="EMBL/GenBank/DDBJ databases">
        <authorList>
            <person name="Lucero-Rivera Y.E."/>
            <person name="Tovar-Ramirez D."/>
        </authorList>
    </citation>
    <scope>NUCLEOTIDE SEQUENCE [LARGE SCALE GENOMIC DNA]</scope>
    <source>
        <strain evidence="3">Araruama</strain>
    </source>
</reference>
<protein>
    <recommendedName>
        <fullName evidence="4">Preprotein translocase subunit SecY</fullName>
    </recommendedName>
</protein>
<dbReference type="Proteomes" id="UP000189670">
    <property type="component" value="Unassembled WGS sequence"/>
</dbReference>
<sequence>MFNPVELADNIKKYGGFIIGVRPGKPTAEYLDYIISRLTFVGAVFLSIIAITPMLVADWTHVTSFRGLGGTAFLIIVGVSLDLMKQIETHFVSKRYENAF</sequence>
<accession>A0A1V1NRR5</accession>
<keyword evidence="1" id="KW-1133">Transmembrane helix</keyword>
<dbReference type="Pfam" id="PF00344">
    <property type="entry name" value="SecY"/>
    <property type="match status" value="1"/>
</dbReference>
<dbReference type="SUPFAM" id="SSF103491">
    <property type="entry name" value="Preprotein translocase SecY subunit"/>
    <property type="match status" value="1"/>
</dbReference>
<feature type="transmembrane region" description="Helical" evidence="1">
    <location>
        <begin position="38"/>
        <end position="57"/>
    </location>
</feature>